<comment type="similarity">
    <text evidence="1">Belongs to the glycosyltransferase 2 family. WaaE/KdtX subfamily.</text>
</comment>
<evidence type="ECO:0000313" key="4">
    <source>
        <dbReference type="EMBL" id="PWC13669.1"/>
    </source>
</evidence>
<feature type="domain" description="Glycosyltransferase 2-like" evidence="3">
    <location>
        <begin position="10"/>
        <end position="167"/>
    </location>
</feature>
<feature type="transmembrane region" description="Helical" evidence="2">
    <location>
        <begin position="248"/>
        <end position="268"/>
    </location>
</feature>
<gene>
    <name evidence="4" type="ORF">B4923_06895</name>
</gene>
<accession>A0A2U1TWB0</accession>
<dbReference type="PANTHER" id="PTHR43630">
    <property type="entry name" value="POLY-BETA-1,6-N-ACETYL-D-GLUCOSAMINE SYNTHASE"/>
    <property type="match status" value="1"/>
</dbReference>
<evidence type="ECO:0000259" key="3">
    <source>
        <dbReference type="Pfam" id="PF00535"/>
    </source>
</evidence>
<reference evidence="4 5" key="1">
    <citation type="submission" date="2018-04" db="EMBL/GenBank/DDBJ databases">
        <title>Brenneria corticis sp.nov.</title>
        <authorList>
            <person name="Li Y."/>
        </authorList>
    </citation>
    <scope>NUCLEOTIDE SEQUENCE [LARGE SCALE GENOMIC DNA]</scope>
    <source>
        <strain evidence="4 5">LMG 27715</strain>
    </source>
</reference>
<dbReference type="OrthoDB" id="9811884at2"/>
<evidence type="ECO:0000256" key="1">
    <source>
        <dbReference type="ARBA" id="ARBA00038494"/>
    </source>
</evidence>
<dbReference type="EMBL" id="QDKJ01000004">
    <property type="protein sequence ID" value="PWC13669.1"/>
    <property type="molecule type" value="Genomic_DNA"/>
</dbReference>
<feature type="transmembrane region" description="Helical" evidence="2">
    <location>
        <begin position="274"/>
        <end position="291"/>
    </location>
</feature>
<keyword evidence="2" id="KW-1133">Transmembrane helix</keyword>
<organism evidence="4 5">
    <name type="scientific">Brenneria roseae subsp. americana</name>
    <dbReference type="NCBI Taxonomy" id="1508507"/>
    <lineage>
        <taxon>Bacteria</taxon>
        <taxon>Pseudomonadati</taxon>
        <taxon>Pseudomonadota</taxon>
        <taxon>Gammaproteobacteria</taxon>
        <taxon>Enterobacterales</taxon>
        <taxon>Pectobacteriaceae</taxon>
        <taxon>Brenneria</taxon>
    </lineage>
</organism>
<dbReference type="InterPro" id="IPR001173">
    <property type="entry name" value="Glyco_trans_2-like"/>
</dbReference>
<sequence length="325" mass="37791">MMDNSRISISFVVIGLNEEASLDGCFQSITKAISKLDSVEYEIIYIDSGSSDRSVDIAREVRNCKIFKLTKNRSASAARKVGELNAKYNYILFLDGDMLLDVSFLENIFSENILSDSIVGCIGLRQENTFNYFRNEFEIKTKDFYKNKNMSNVKHIGGAFLVCRDVLIKSGGFQPDQIMWEEQLVLSNIMSLGYNIKCINIPFIIHNNRKTTSYASNLRSYCKRYGTGYYFSHYIFNSYKNGSIKYTILNQSPFFCFLGFFSLFLFISFFKVKYALLFLFIFSLIYIIVFGKKNLAHSVLRLLSLVRYFFTSKNKFEFCWKYENK</sequence>
<dbReference type="Proteomes" id="UP000245138">
    <property type="component" value="Unassembled WGS sequence"/>
</dbReference>
<protein>
    <recommendedName>
        <fullName evidence="3">Glycosyltransferase 2-like domain-containing protein</fullName>
    </recommendedName>
</protein>
<dbReference type="Pfam" id="PF00535">
    <property type="entry name" value="Glycos_transf_2"/>
    <property type="match status" value="1"/>
</dbReference>
<keyword evidence="2" id="KW-0812">Transmembrane</keyword>
<dbReference type="RefSeq" id="WP_109053618.1">
    <property type="nucleotide sequence ID" value="NZ_QDKJ01000004.1"/>
</dbReference>
<keyword evidence="5" id="KW-1185">Reference proteome</keyword>
<comment type="caution">
    <text evidence="4">The sequence shown here is derived from an EMBL/GenBank/DDBJ whole genome shotgun (WGS) entry which is preliminary data.</text>
</comment>
<keyword evidence="2" id="KW-0472">Membrane</keyword>
<dbReference type="InterPro" id="IPR029044">
    <property type="entry name" value="Nucleotide-diphossugar_trans"/>
</dbReference>
<dbReference type="SUPFAM" id="SSF53448">
    <property type="entry name" value="Nucleotide-diphospho-sugar transferases"/>
    <property type="match status" value="1"/>
</dbReference>
<evidence type="ECO:0000256" key="2">
    <source>
        <dbReference type="SAM" id="Phobius"/>
    </source>
</evidence>
<dbReference type="AlphaFoldDB" id="A0A2U1TWB0"/>
<dbReference type="CDD" id="cd00761">
    <property type="entry name" value="Glyco_tranf_GTA_type"/>
    <property type="match status" value="1"/>
</dbReference>
<proteinExistence type="inferred from homology"/>
<dbReference type="Gene3D" id="3.90.550.10">
    <property type="entry name" value="Spore Coat Polysaccharide Biosynthesis Protein SpsA, Chain A"/>
    <property type="match status" value="1"/>
</dbReference>
<dbReference type="PANTHER" id="PTHR43630:SF2">
    <property type="entry name" value="GLYCOSYLTRANSFERASE"/>
    <property type="match status" value="1"/>
</dbReference>
<evidence type="ECO:0000313" key="5">
    <source>
        <dbReference type="Proteomes" id="UP000245138"/>
    </source>
</evidence>
<name>A0A2U1TWB0_9GAMM</name>